<feature type="disulfide bond" evidence="14">
    <location>
        <begin position="289"/>
        <end position="301"/>
    </location>
</feature>
<comment type="subcellular location">
    <subcellularLocation>
        <location evidence="1">Cell membrane</location>
        <topology evidence="1">Single-pass type I membrane protein</topology>
    </subcellularLocation>
</comment>
<keyword evidence="8" id="KW-0106">Calcium</keyword>
<feature type="disulfide bond" evidence="14">
    <location>
        <begin position="517"/>
        <end position="532"/>
    </location>
</feature>
<dbReference type="PROSITE" id="PS01187">
    <property type="entry name" value="EGF_CA"/>
    <property type="match status" value="1"/>
</dbReference>
<feature type="repeat" description="LDL-receptor class B" evidence="15">
    <location>
        <begin position="1318"/>
        <end position="1360"/>
    </location>
</feature>
<evidence type="ECO:0000256" key="17">
    <source>
        <dbReference type="SAM" id="Phobius"/>
    </source>
</evidence>
<dbReference type="SMART" id="SM00181">
    <property type="entry name" value="EGF"/>
    <property type="match status" value="8"/>
</dbReference>
<dbReference type="CDD" id="cd00054">
    <property type="entry name" value="EGF_CA"/>
    <property type="match status" value="1"/>
</dbReference>
<feature type="repeat" description="LDL-receptor class B" evidence="15">
    <location>
        <begin position="1618"/>
        <end position="1660"/>
    </location>
</feature>
<keyword evidence="3" id="KW-0245">EGF-like domain</keyword>
<dbReference type="InterPro" id="IPR002172">
    <property type="entry name" value="LDrepeatLR_classA_rpt"/>
</dbReference>
<dbReference type="Gene3D" id="2.10.25.10">
    <property type="entry name" value="Laminin"/>
    <property type="match status" value="2"/>
</dbReference>
<dbReference type="FunFam" id="4.10.400.10:FF:000034">
    <property type="entry name" value="Low-density lipoprotein receptor-related protein 2"/>
    <property type="match status" value="1"/>
</dbReference>
<feature type="domain" description="EGF-like calcium-binding" evidence="19">
    <location>
        <begin position="575"/>
        <end position="616"/>
    </location>
</feature>
<evidence type="ECO:0000313" key="22">
    <source>
        <dbReference type="Proteomes" id="UP001431783"/>
    </source>
</evidence>
<evidence type="ECO:0000256" key="2">
    <source>
        <dbReference type="ARBA" id="ARBA00022475"/>
    </source>
</evidence>
<feature type="disulfide bond" evidence="14">
    <location>
        <begin position="268"/>
        <end position="283"/>
    </location>
</feature>
<keyword evidence="4" id="KW-0254">Endocytosis</keyword>
<dbReference type="PROSITE" id="PS51120">
    <property type="entry name" value="LDLRB"/>
    <property type="match status" value="14"/>
</dbReference>
<feature type="domain" description="EGF-like" evidence="20">
    <location>
        <begin position="368"/>
        <end position="404"/>
    </location>
</feature>
<feature type="repeat" description="LDL-receptor class B" evidence="15">
    <location>
        <begin position="1275"/>
        <end position="1317"/>
    </location>
</feature>
<dbReference type="SUPFAM" id="SSF57184">
    <property type="entry name" value="Growth factor receptor domain"/>
    <property type="match status" value="1"/>
</dbReference>
<protein>
    <recommendedName>
        <fullName evidence="23">Low-density lipoprotein receptor-related protein 4</fullName>
    </recommendedName>
</protein>
<dbReference type="SMART" id="SM00135">
    <property type="entry name" value="LY"/>
    <property type="match status" value="20"/>
</dbReference>
<dbReference type="FunFam" id="2.10.25.10:FF:000009">
    <property type="entry name" value="Low-density lipoprotein receptor isoform 1"/>
    <property type="match status" value="1"/>
</dbReference>
<name>A0AAW1TJD6_9CUCU</name>
<dbReference type="PANTHER" id="PTHR46513:SF44">
    <property type="entry name" value="LDL RECEPTOR RELATED PROTEIN 4"/>
    <property type="match status" value="1"/>
</dbReference>
<feature type="disulfide bond" evidence="14">
    <location>
        <begin position="417"/>
        <end position="435"/>
    </location>
</feature>
<evidence type="ECO:0000256" key="7">
    <source>
        <dbReference type="ARBA" id="ARBA00022737"/>
    </source>
</evidence>
<evidence type="ECO:0000256" key="11">
    <source>
        <dbReference type="ARBA" id="ARBA00023157"/>
    </source>
</evidence>
<feature type="domain" description="EGF-like" evidence="20">
    <location>
        <begin position="578"/>
        <end position="616"/>
    </location>
</feature>
<dbReference type="PROSITE" id="PS01209">
    <property type="entry name" value="LDLRA_1"/>
    <property type="match status" value="4"/>
</dbReference>
<keyword evidence="12" id="KW-0675">Receptor</keyword>
<keyword evidence="5 17" id="KW-0812">Transmembrane</keyword>
<feature type="repeat" description="LDL-receptor class B" evidence="15">
    <location>
        <begin position="1361"/>
        <end position="1404"/>
    </location>
</feature>
<dbReference type="SUPFAM" id="SSF57196">
    <property type="entry name" value="EGF/Laminin"/>
    <property type="match status" value="2"/>
</dbReference>
<feature type="disulfide bond" evidence="14">
    <location>
        <begin position="459"/>
        <end position="477"/>
    </location>
</feature>
<dbReference type="InterPro" id="IPR023415">
    <property type="entry name" value="LDLR_class-A_CS"/>
</dbReference>
<dbReference type="SMART" id="SM00192">
    <property type="entry name" value="LDLa"/>
    <property type="match status" value="8"/>
</dbReference>
<dbReference type="InterPro" id="IPR011042">
    <property type="entry name" value="6-blade_b-propeller_TolB-like"/>
</dbReference>
<evidence type="ECO:0000256" key="3">
    <source>
        <dbReference type="ARBA" id="ARBA00022536"/>
    </source>
</evidence>
<dbReference type="InterPro" id="IPR026823">
    <property type="entry name" value="cEGF"/>
</dbReference>
<feature type="disulfide bond" evidence="14">
    <location>
        <begin position="328"/>
        <end position="340"/>
    </location>
</feature>
<dbReference type="EMBL" id="JARQZJ010000002">
    <property type="protein sequence ID" value="KAK9870319.1"/>
    <property type="molecule type" value="Genomic_DNA"/>
</dbReference>
<dbReference type="SUPFAM" id="SSF57424">
    <property type="entry name" value="LDL receptor-like module"/>
    <property type="match status" value="7"/>
</dbReference>
<feature type="domain" description="EGF-like" evidence="20">
    <location>
        <begin position="1795"/>
        <end position="1838"/>
    </location>
</feature>
<gene>
    <name evidence="21" type="ORF">WA026_006405</name>
</gene>
<sequence>MCYPSIRKFVLLICIWCLNTVSTTENMTVNTMKHPRHRGAARQMYGSGSLRPRESRPVYATGQRHYGERTTIGPDTGDYQPLPEIPSYRLLPYSFPYGAASYPVPEVIGGSRSFTRTRSGGKYGGREEYYTGRPVGHGVMRGKYPFDLGHIPGRGFERTPTGFARKPNLIGISDKMKDLIHPADLPDASDEDFEHSCGFSCGIGEYLCVNSCTCIRIESRCDGHYDCKDNEDELDCTELESIRNVKCDEKQNVRCPRTGKCINKEWLCDGDDDCGDFSDETHCGSAKNCSTDQFECANGLCIPRTWVCDDDVDCKDYSDEYNCTQLGCKPEEFDCGDNTCISINWKCDGQIDCTNGKDEVHCNAFVPDCLMEEFLCANNKCIKATFQCDGDNDCEDWSDESDCDSIQQTCVTGEFRCSNGRCIADRFRCDKKQDCENNDDEFNCDYSIRKNCSSDEFTCRNESCISKTWVCDGNQDCNDGEDESDCQIVCDKSKVSCAKSYPLDNSTDYCIHKKHVCDGHEDCPKGEDELNCPTKRDCDRGTNCTQLCITTHDNKPACSCFPGFNLAADGISCEDIDECLYETDPVCSQKCTNTKGSFICGCMTGYVLRPDLRSCKAQGAPSTLLFANRKDIRQVSLNNAKYTAILKGLQNAIALDYHYEKKLIFWSDISIDVIRKAFINGSSPKDVIKVGLEAPGGLAVDWIHNLLFWTDAGTQRVEVATIDGENRAILAADDVDKPKAIVVHPGKTLVFWTDWGPNPKIERAEMDGTNRNSIITESIFWPNGLTLDYTADRIYWADAKHNVIESSLFDGSNRKKVVTKGLPHPFAITIFEDVIYWTDWHTKSISCASKSTGVGLRTIHSKLYFPMDIHSHHSQRQPKYKNHCGKNNGGCAHMCLPNKESYTCVCRLGQKLDSDQKSCAQPEKFVFFARKRNLFIKHLDEDALHQHVVVIPVEGLKSVSGIAWDSVLDIIFWTDVDKKTINKAYWNGSNQEVIINTNLESPVALAYDWLTQKIYWVDAELNRIEVVSINGENRLLLVWDNLDKPRDIVVDPNAGFLYWVTWSEQPRIERVAMDGSLRRIIIKNDLTWPSGMSIDYKTRKLFWVDSGAKSMSMSNLDGTERKIVLEGSTLPHPYGLDVFDDYVYWTDWNNSTLEKADKFNGRNRTVIERKLTNVMQVKIFHRTRKFTQTPCNNKNGGCSHLCLIKPQGYSCACPTGIKLKADGKTCANGPTNYLILAHRSNIRQISLDVPYIADVVLPFPPLKMAASVDVDRKTGDIYWTDTAEDVIKSIKPDGTNMRVILMHDLLMPDGICIDSTGRKIYWTDGVRNSIEVSELDGTNRKVLFSTNIDKPRAITLHYHHGLMFWSEWGKNPKIEVANMDGDNRKILINTNLVWPNGLTIDRPASRLYWNDGKLNKIESSTLNGHDRKLILKNIPHPYGLVIVGSHMYWTDWQTQALHRAGKFRGTDRKEIRGKLEGLMDVRAVQSDNIAENACGSNNGNCSHLCLRNPVSFTCACPTGLLLARNSTNVCQKIPSTFLLVSTRFTISRISLDTPDTWDYTLPIKNINDAVDLDFHWEQKLIYYTDVQHIRSISMNNLSDIRDVVRTSANGISVDWIANNIYWTNNDNKKIEVSRIDGSCRKTLIEENLKDPHSIAVYPRKGYLYWTDWDNAKIERSYLDGSSRLVLIKDDITCPVGLVIDHVSKRLYWIDAKQNEEKIETSNLRGQNRIILDIEHTYPYSLTQFKEFIYWTDWRQKSVYRADKTSGKGKIVLRPNLDAAMGITMVTEARQIGWNPCAVNNGGCKYICFHFNNSYTCECPDSIVDCNKEPSKRVSEKCSKDKSNCGGQYENDDDDESMYDTNFNNNNFNGVIEHPESPHSDSYYIASLLLMVSIISLCIVFVVVFLFMRSKKSYAYGNGRSFANPNYYSPNNETSTSMNPQNNTERKQFIWKRLKYDKSQERVYEETVGTNSPEVVSLIPMLLTPNSSKGDGMTSDIERSPSATPLQDLTDIDPVI</sequence>
<feature type="disulfide bond" evidence="14">
    <location>
        <begin position="347"/>
        <end position="362"/>
    </location>
</feature>
<feature type="disulfide bond" evidence="14">
    <location>
        <begin position="471"/>
        <end position="486"/>
    </location>
</feature>
<organism evidence="21 22">
    <name type="scientific">Henosepilachna vigintioctopunctata</name>
    <dbReference type="NCBI Taxonomy" id="420089"/>
    <lineage>
        <taxon>Eukaryota</taxon>
        <taxon>Metazoa</taxon>
        <taxon>Ecdysozoa</taxon>
        <taxon>Arthropoda</taxon>
        <taxon>Hexapoda</taxon>
        <taxon>Insecta</taxon>
        <taxon>Pterygota</taxon>
        <taxon>Neoptera</taxon>
        <taxon>Endopterygota</taxon>
        <taxon>Coleoptera</taxon>
        <taxon>Polyphaga</taxon>
        <taxon>Cucujiformia</taxon>
        <taxon>Coccinelloidea</taxon>
        <taxon>Coccinellidae</taxon>
        <taxon>Epilachninae</taxon>
        <taxon>Epilachnini</taxon>
        <taxon>Henosepilachna</taxon>
    </lineage>
</organism>
<feature type="domain" description="EGF-like" evidence="20">
    <location>
        <begin position="1190"/>
        <end position="1227"/>
    </location>
</feature>
<feature type="region of interest" description="Disordered" evidence="16">
    <location>
        <begin position="35"/>
        <end position="55"/>
    </location>
</feature>
<dbReference type="FunFam" id="2.120.10.30:FF:000241">
    <property type="entry name" value="Low-density lipoprotein receptor-related protein 6"/>
    <property type="match status" value="1"/>
</dbReference>
<keyword evidence="7" id="KW-0677">Repeat</keyword>
<accession>A0AAW1TJD6</accession>
<dbReference type="CDD" id="cd00112">
    <property type="entry name" value="LDLa"/>
    <property type="match status" value="5"/>
</dbReference>
<keyword evidence="10 17" id="KW-0472">Membrane</keyword>
<feature type="disulfide bond" evidence="14">
    <location>
        <begin position="296"/>
        <end position="314"/>
    </location>
</feature>
<dbReference type="Gene3D" id="4.10.400.10">
    <property type="entry name" value="Low-density Lipoprotein Receptor"/>
    <property type="match status" value="8"/>
</dbReference>
<feature type="disulfide bond" evidence="14">
    <location>
        <begin position="376"/>
        <end position="394"/>
    </location>
</feature>
<evidence type="ECO:0000259" key="19">
    <source>
        <dbReference type="SMART" id="SM00179"/>
    </source>
</evidence>
<feature type="repeat" description="LDL-receptor class B" evidence="15">
    <location>
        <begin position="969"/>
        <end position="1011"/>
    </location>
</feature>
<feature type="domain" description="EGF-like" evidence="20">
    <location>
        <begin position="451"/>
        <end position="487"/>
    </location>
</feature>
<feature type="disulfide bond" evidence="14">
    <location>
        <begin position="388"/>
        <end position="403"/>
    </location>
</feature>
<evidence type="ECO:0000313" key="21">
    <source>
        <dbReference type="EMBL" id="KAK9870319.1"/>
    </source>
</evidence>
<evidence type="ECO:0000256" key="18">
    <source>
        <dbReference type="SAM" id="SignalP"/>
    </source>
</evidence>
<feature type="signal peptide" evidence="18">
    <location>
        <begin position="1"/>
        <end position="23"/>
    </location>
</feature>
<dbReference type="PRINTS" id="PR00261">
    <property type="entry name" value="LDLRECEPTOR"/>
</dbReference>
<keyword evidence="22" id="KW-1185">Reference proteome</keyword>
<dbReference type="GO" id="GO:0006897">
    <property type="term" value="P:endocytosis"/>
    <property type="evidence" value="ECO:0007669"/>
    <property type="project" value="UniProtKB-KW"/>
</dbReference>
<evidence type="ECO:0000259" key="20">
    <source>
        <dbReference type="SMART" id="SM00181"/>
    </source>
</evidence>
<feature type="chain" id="PRO_5043710569" description="Low-density lipoprotein receptor-related protein 4" evidence="18">
    <location>
        <begin position="24"/>
        <end position="2015"/>
    </location>
</feature>
<comment type="caution">
    <text evidence="21">The sequence shown here is derived from an EMBL/GenBank/DDBJ whole genome shotgun (WGS) entry which is preliminary data.</text>
</comment>
<dbReference type="FunFam" id="2.120.10.30:FF:000008">
    <property type="entry name" value="Low-density lipoprotein receptor-related protein 4"/>
    <property type="match status" value="3"/>
</dbReference>
<feature type="repeat" description="LDL-receptor class B" evidence="15">
    <location>
        <begin position="792"/>
        <end position="834"/>
    </location>
</feature>
<feature type="repeat" description="LDL-receptor class B" evidence="15">
    <location>
        <begin position="1055"/>
        <end position="1098"/>
    </location>
</feature>
<evidence type="ECO:0000256" key="15">
    <source>
        <dbReference type="PROSITE-ProRule" id="PRU00461"/>
    </source>
</evidence>
<comment type="caution">
    <text evidence="14">Lacks conserved residue(s) required for the propagation of feature annotation.</text>
</comment>
<feature type="repeat" description="LDL-receptor class B" evidence="15">
    <location>
        <begin position="748"/>
        <end position="791"/>
    </location>
</feature>
<evidence type="ECO:0000256" key="6">
    <source>
        <dbReference type="ARBA" id="ARBA00022729"/>
    </source>
</evidence>
<evidence type="ECO:0000256" key="10">
    <source>
        <dbReference type="ARBA" id="ARBA00023136"/>
    </source>
</evidence>
<feature type="repeat" description="LDL-receptor class B" evidence="15">
    <location>
        <begin position="1405"/>
        <end position="1446"/>
    </location>
</feature>
<feature type="repeat" description="LDL-receptor class B" evidence="15">
    <location>
        <begin position="705"/>
        <end position="747"/>
    </location>
</feature>
<feature type="disulfide bond" evidence="14">
    <location>
        <begin position="452"/>
        <end position="464"/>
    </location>
</feature>
<dbReference type="SMART" id="SM00179">
    <property type="entry name" value="EGF_CA"/>
    <property type="match status" value="3"/>
</dbReference>
<evidence type="ECO:0000256" key="13">
    <source>
        <dbReference type="ARBA" id="ARBA00023180"/>
    </source>
</evidence>
<feature type="repeat" description="LDL-receptor class B" evidence="15">
    <location>
        <begin position="662"/>
        <end position="704"/>
    </location>
</feature>
<dbReference type="Pfam" id="PF12662">
    <property type="entry name" value="cEGF"/>
    <property type="match status" value="1"/>
</dbReference>
<dbReference type="Pfam" id="PF00057">
    <property type="entry name" value="Ldl_recept_a"/>
    <property type="match status" value="6"/>
</dbReference>
<dbReference type="InterPro" id="IPR000742">
    <property type="entry name" value="EGF"/>
</dbReference>
<feature type="disulfide bond" evidence="14">
    <location>
        <begin position="335"/>
        <end position="353"/>
    </location>
</feature>
<evidence type="ECO:0000256" key="12">
    <source>
        <dbReference type="ARBA" id="ARBA00023170"/>
    </source>
</evidence>
<evidence type="ECO:0000256" key="14">
    <source>
        <dbReference type="PROSITE-ProRule" id="PRU00124"/>
    </source>
</evidence>
<feature type="disulfide bond" evidence="14">
    <location>
        <begin position="308"/>
        <end position="323"/>
    </location>
</feature>
<dbReference type="GO" id="GO:0005886">
    <property type="term" value="C:plasma membrane"/>
    <property type="evidence" value="ECO:0007669"/>
    <property type="project" value="UniProtKB-SubCell"/>
</dbReference>
<feature type="disulfide bond" evidence="14">
    <location>
        <begin position="369"/>
        <end position="381"/>
    </location>
</feature>
<feature type="domain" description="EGF-like" evidence="20">
    <location>
        <begin position="883"/>
        <end position="920"/>
    </location>
</feature>
<feature type="repeat" description="LDL-receptor class B" evidence="15">
    <location>
        <begin position="1099"/>
        <end position="1142"/>
    </location>
</feature>
<keyword evidence="2" id="KW-1003">Cell membrane</keyword>
<dbReference type="Proteomes" id="UP001431783">
    <property type="component" value="Unassembled WGS sequence"/>
</dbReference>
<keyword evidence="9 17" id="KW-1133">Transmembrane helix</keyword>
<dbReference type="InterPro" id="IPR050778">
    <property type="entry name" value="Cueball_EGF_LRP_Nidogen"/>
</dbReference>
<dbReference type="Pfam" id="PF00058">
    <property type="entry name" value="Ldl_recept_b"/>
    <property type="match status" value="11"/>
</dbReference>
<evidence type="ECO:0000256" key="9">
    <source>
        <dbReference type="ARBA" id="ARBA00022989"/>
    </source>
</evidence>
<feature type="region of interest" description="Disordered" evidence="16">
    <location>
        <begin position="1986"/>
        <end position="2015"/>
    </location>
</feature>
<evidence type="ECO:0000256" key="5">
    <source>
        <dbReference type="ARBA" id="ARBA00022692"/>
    </source>
</evidence>
<evidence type="ECO:0008006" key="23">
    <source>
        <dbReference type="Google" id="ProtNLM"/>
    </source>
</evidence>
<dbReference type="GO" id="GO:0005509">
    <property type="term" value="F:calcium ion binding"/>
    <property type="evidence" value="ECO:0007669"/>
    <property type="project" value="InterPro"/>
</dbReference>
<dbReference type="PANTHER" id="PTHR46513">
    <property type="entry name" value="VITELLOGENIN RECEPTOR-LIKE PROTEIN-RELATED-RELATED"/>
    <property type="match status" value="1"/>
</dbReference>
<keyword evidence="11 14" id="KW-1015">Disulfide bond</keyword>
<feature type="domain" description="EGF-like" evidence="20">
    <location>
        <begin position="537"/>
        <end position="574"/>
    </location>
</feature>
<evidence type="ECO:0000256" key="1">
    <source>
        <dbReference type="ARBA" id="ARBA00004251"/>
    </source>
</evidence>
<dbReference type="InterPro" id="IPR000033">
    <property type="entry name" value="LDLR_classB_rpt"/>
</dbReference>
<dbReference type="Pfam" id="PF14670">
    <property type="entry name" value="FXa_inhibition"/>
    <property type="match status" value="2"/>
</dbReference>
<feature type="transmembrane region" description="Helical" evidence="17">
    <location>
        <begin position="1882"/>
        <end position="1906"/>
    </location>
</feature>
<feature type="repeat" description="LDL-receptor class B" evidence="15">
    <location>
        <begin position="1661"/>
        <end position="1703"/>
    </location>
</feature>
<feature type="disulfide bond" evidence="14">
    <location>
        <begin position="410"/>
        <end position="422"/>
    </location>
</feature>
<feature type="disulfide bond" evidence="14">
    <location>
        <begin position="221"/>
        <end position="236"/>
    </location>
</feature>
<feature type="domain" description="EGF-like" evidence="20">
    <location>
        <begin position="1493"/>
        <end position="1531"/>
    </location>
</feature>
<proteinExistence type="predicted"/>
<keyword evidence="6 18" id="KW-0732">Signal</keyword>
<keyword evidence="13" id="KW-0325">Glycoprotein</keyword>
<feature type="domain" description="EGF-like calcium-binding" evidence="19">
    <location>
        <begin position="1490"/>
        <end position="1531"/>
    </location>
</feature>
<dbReference type="InterPro" id="IPR009030">
    <property type="entry name" value="Growth_fac_rcpt_cys_sf"/>
</dbReference>
<dbReference type="Gene3D" id="2.120.10.30">
    <property type="entry name" value="TolB, C-terminal domain"/>
    <property type="match status" value="4"/>
</dbReference>
<dbReference type="SUPFAM" id="SSF63825">
    <property type="entry name" value="YWTD domain"/>
    <property type="match status" value="4"/>
</dbReference>
<evidence type="ECO:0000256" key="16">
    <source>
        <dbReference type="SAM" id="MobiDB-lite"/>
    </source>
</evidence>
<dbReference type="InterPro" id="IPR001881">
    <property type="entry name" value="EGF-like_Ca-bd_dom"/>
</dbReference>
<feature type="repeat" description="LDL-receptor class B" evidence="15">
    <location>
        <begin position="1012"/>
        <end position="1054"/>
    </location>
</feature>
<feature type="disulfide bond" evidence="14">
    <location>
        <begin position="429"/>
        <end position="444"/>
    </location>
</feature>
<feature type="domain" description="EGF-like calcium-binding" evidence="19">
    <location>
        <begin position="881"/>
        <end position="920"/>
    </location>
</feature>
<dbReference type="InterPro" id="IPR036055">
    <property type="entry name" value="LDL_receptor-like_sf"/>
</dbReference>
<reference evidence="21 22" key="1">
    <citation type="submission" date="2023-03" db="EMBL/GenBank/DDBJ databases">
        <title>Genome insight into feeding habits of ladybird beetles.</title>
        <authorList>
            <person name="Li H.-S."/>
            <person name="Huang Y.-H."/>
            <person name="Pang H."/>
        </authorList>
    </citation>
    <scope>NUCLEOTIDE SEQUENCE [LARGE SCALE GENOMIC DNA]</scope>
    <source>
        <strain evidence="21">SYSU_2023b</strain>
        <tissue evidence="21">Whole body</tissue>
    </source>
</reference>
<evidence type="ECO:0000256" key="8">
    <source>
        <dbReference type="ARBA" id="ARBA00022837"/>
    </source>
</evidence>
<dbReference type="PROSITE" id="PS50068">
    <property type="entry name" value="LDLRA_2"/>
    <property type="match status" value="8"/>
</dbReference>
<evidence type="ECO:0000256" key="4">
    <source>
        <dbReference type="ARBA" id="ARBA00022583"/>
    </source>
</evidence>
<dbReference type="InterPro" id="IPR018097">
    <property type="entry name" value="EGF_Ca-bd_CS"/>
</dbReference>